<dbReference type="Pfam" id="PF14206">
    <property type="entry name" value="Cys_rich_CPCC"/>
    <property type="match status" value="1"/>
</dbReference>
<dbReference type="Gene3D" id="1.25.40.10">
    <property type="entry name" value="Tetratricopeptide repeat domain"/>
    <property type="match status" value="1"/>
</dbReference>
<dbReference type="EMBL" id="CAJOBF010003655">
    <property type="protein sequence ID" value="CAF4102280.1"/>
    <property type="molecule type" value="Genomic_DNA"/>
</dbReference>
<evidence type="ECO:0000259" key="2">
    <source>
        <dbReference type="Pfam" id="PF14206"/>
    </source>
</evidence>
<evidence type="ECO:0000313" key="4">
    <source>
        <dbReference type="Proteomes" id="UP000663842"/>
    </source>
</evidence>
<feature type="domain" description="Cysteine-rich CPCC" evidence="2">
    <location>
        <begin position="930"/>
        <end position="989"/>
    </location>
</feature>
<organism evidence="3 4">
    <name type="scientific">Rotaria magnacalcarata</name>
    <dbReference type="NCBI Taxonomy" id="392030"/>
    <lineage>
        <taxon>Eukaryota</taxon>
        <taxon>Metazoa</taxon>
        <taxon>Spiralia</taxon>
        <taxon>Gnathifera</taxon>
        <taxon>Rotifera</taxon>
        <taxon>Eurotatoria</taxon>
        <taxon>Bdelloidea</taxon>
        <taxon>Philodinida</taxon>
        <taxon>Philodinidae</taxon>
        <taxon>Rotaria</taxon>
    </lineage>
</organism>
<evidence type="ECO:0000256" key="1">
    <source>
        <dbReference type="SAM" id="MobiDB-lite"/>
    </source>
</evidence>
<name>A0A819UT85_9BILA</name>
<proteinExistence type="predicted"/>
<feature type="non-terminal residue" evidence="3">
    <location>
        <position position="1"/>
    </location>
</feature>
<feature type="compositionally biased region" description="Basic and acidic residues" evidence="1">
    <location>
        <begin position="853"/>
        <end position="872"/>
    </location>
</feature>
<evidence type="ECO:0000313" key="3">
    <source>
        <dbReference type="EMBL" id="CAF4102280.1"/>
    </source>
</evidence>
<comment type="caution">
    <text evidence="3">The sequence shown here is derived from an EMBL/GenBank/DDBJ whole genome shotgun (WGS) entry which is preliminary data.</text>
</comment>
<dbReference type="Proteomes" id="UP000663842">
    <property type="component" value="Unassembled WGS sequence"/>
</dbReference>
<dbReference type="AlphaFoldDB" id="A0A819UT85"/>
<dbReference type="SUPFAM" id="SSF48452">
    <property type="entry name" value="TPR-like"/>
    <property type="match status" value="1"/>
</dbReference>
<dbReference type="InterPro" id="IPR025983">
    <property type="entry name" value="Cys_rich_CPCC"/>
</dbReference>
<dbReference type="InterPro" id="IPR011990">
    <property type="entry name" value="TPR-like_helical_dom_sf"/>
</dbReference>
<gene>
    <name evidence="3" type="ORF">UXM345_LOCUS22312</name>
</gene>
<feature type="region of interest" description="Disordered" evidence="1">
    <location>
        <begin position="851"/>
        <end position="912"/>
    </location>
</feature>
<sequence>YKDALFVEFCNLLSELEAPNTKEIVFGLKNQLLQSKVDYQDITDKIKIRAIEERFGIWLKRQEADIATGKIKKEEILSNFKKFKQQILNDKANDKLIKNPYFYVLSGNKLLEGEVKHHHVMSGEELREGKNNKKAIEEFTRAIALDPHFSANAYYNRGYARIAEYGGDAEKHKEQIVKAIADFKEAKRIIEENLEPMLHVIQKASNSEALSEQVSHKMTLFGIQKNAIASAIGTGIGSVDKEIEILESQKKQPGLISKDIEAINKQIESLKENKVAREKGAIGQAMAQKRDLKIELVDIAKSLPEDQDINLYKEEIDEYKNNGVGAIALAQLVGGAALAVFTLGAGSTIGMGLMSEGVADLITMVKDGIINRNFSWESYGIQKAISMTVSLLCTTVKAGWQLAAKAMGVSLAKGVAKELVTQLVDYGVNQALMPSIQQEVMKRIEKPIQDALLKNPNVKKMLELDGKNRNNYYQNLIKNKAMELLNSQQDKEHALLTITKGIAKGIATNKIQGLSTILQIGDAIQALDKLDEFVPNFIDSLNKVVEELSKNKKVDEKFMEFNKQNNTQETEIIQIANDAHDVNYTSNYILKKEEGDIEDKIGKDTKDEEQIQLERGNKSPEELRKGLATSVSVNMCNIIQSKLITPLTHAGIDYGMNKLAAGLDKHIQDGIGNFQAERRVEFFQDGDKDNRIDEEFKQDIHDKAAVAKADSMIDDLKKGGEAGLPHLGPLSDEAGRPIKVLDEHGNHVRTIGHWTLPGGKDAPSSGEKNCLFDVVAAQTKKDPNQLRANTAQRMENNKAMVVNQAHDIKRLEIYKKDALTMGGSEVIEYYDEAGNKKKTVYDPKSNTLAIAYVDEKDNGPKKPAEEEKKPEEPLALPPGKESGNKKPEESKNDPQINKSTVIPEHEKGFPGWNPGNRPIPVKFMNINDVKCPVCDNYSFNSGDFPGSYLICEICGWEDDSVQYNNPDYKGGANELSLNEAKENWKPFEALNGLFGTIHI</sequence>
<reference evidence="3" key="1">
    <citation type="submission" date="2021-02" db="EMBL/GenBank/DDBJ databases">
        <authorList>
            <person name="Nowell W R."/>
        </authorList>
    </citation>
    <scope>NUCLEOTIDE SEQUENCE</scope>
</reference>
<accession>A0A819UT85</accession>
<feature type="compositionally biased region" description="Basic and acidic residues" evidence="1">
    <location>
        <begin position="882"/>
        <end position="892"/>
    </location>
</feature>
<protein>
    <recommendedName>
        <fullName evidence="2">Cysteine-rich CPCC domain-containing protein</fullName>
    </recommendedName>
</protein>